<evidence type="ECO:0000313" key="2">
    <source>
        <dbReference type="Proteomes" id="UP000037175"/>
    </source>
</evidence>
<name>A0A0L6W2W0_9FIRM</name>
<proteinExistence type="predicted"/>
<reference evidence="2" key="1">
    <citation type="submission" date="2015-07" db="EMBL/GenBank/DDBJ databases">
        <title>Complete Genome of Thermincola ferriacetica strain Z-0001T.</title>
        <authorList>
            <person name="Lusk B."/>
            <person name="Badalamenti J.P."/>
            <person name="Parameswaran P."/>
            <person name="Bond D.R."/>
            <person name="Torres C.I."/>
        </authorList>
    </citation>
    <scope>NUCLEOTIDE SEQUENCE [LARGE SCALE GENOMIC DNA]</scope>
    <source>
        <strain evidence="2">Z-0001</strain>
    </source>
</reference>
<organism evidence="1 2">
    <name type="scientific">Thermincola ferriacetica</name>
    <dbReference type="NCBI Taxonomy" id="281456"/>
    <lineage>
        <taxon>Bacteria</taxon>
        <taxon>Bacillati</taxon>
        <taxon>Bacillota</taxon>
        <taxon>Clostridia</taxon>
        <taxon>Eubacteriales</taxon>
        <taxon>Thermincolaceae</taxon>
        <taxon>Thermincola</taxon>
    </lineage>
</organism>
<protein>
    <recommendedName>
        <fullName evidence="3">GTP cyclohydrolase 1 type 2 homolog</fullName>
    </recommendedName>
</protein>
<dbReference type="RefSeq" id="WP_052217664.1">
    <property type="nucleotide sequence ID" value="NZ_LGTE01000008.1"/>
</dbReference>
<comment type="caution">
    <text evidence="1">The sequence shown here is derived from an EMBL/GenBank/DDBJ whole genome shotgun (WGS) entry which is preliminary data.</text>
</comment>
<dbReference type="Proteomes" id="UP000037175">
    <property type="component" value="Unassembled WGS sequence"/>
</dbReference>
<dbReference type="InterPro" id="IPR036069">
    <property type="entry name" value="DUF34/NIF3_sf"/>
</dbReference>
<evidence type="ECO:0000313" key="1">
    <source>
        <dbReference type="EMBL" id="KNZ69880.1"/>
    </source>
</evidence>
<sequence length="274" mass="29685">MRTREIMNLVLELAGLDEVPPDSGIIVPGKNIKKLAFGIDMEVAELLLARDLGVDAVVSHHPKGGLPMVDFHKVMYRQIDRMVEAGIPINKAQKVLQERVEQVDRSHHVGNYDRVVSAAQLLNMPYMVIHSPADILTEKTVQAALDRGLAGIPKATLRDVLDILVEIPEYQNSPVKPVIRVGSEKDYAGKVFVVMAGGTNGGEKVARAYFEAGVGTLVAMHMPDDVIRAVREQNIGNIVVAGHMPSDSIGINKIIAALEARGVEVIRMSGVVAP</sequence>
<dbReference type="EMBL" id="LGTE01000008">
    <property type="protein sequence ID" value="KNZ69880.1"/>
    <property type="molecule type" value="Genomic_DNA"/>
</dbReference>
<dbReference type="Gene3D" id="3.40.1390.30">
    <property type="entry name" value="NIF3 (NGG1p interacting factor 3)-like"/>
    <property type="match status" value="2"/>
</dbReference>
<dbReference type="SUPFAM" id="SSF102705">
    <property type="entry name" value="NIF3 (NGG1p interacting factor 3)-like"/>
    <property type="match status" value="1"/>
</dbReference>
<dbReference type="AlphaFoldDB" id="A0A0L6W2W0"/>
<accession>A0A0L6W2W0</accession>
<keyword evidence="2" id="KW-1185">Reference proteome</keyword>
<gene>
    <name evidence="1" type="ORF">Tfer_1490</name>
</gene>
<evidence type="ECO:0008006" key="3">
    <source>
        <dbReference type="Google" id="ProtNLM"/>
    </source>
</evidence>